<proteinExistence type="predicted"/>
<name>A0A1B0AXW5_9MUSC</name>
<dbReference type="VEuPathDB" id="VectorBase:GPPI012386"/>
<evidence type="ECO:0000313" key="2">
    <source>
        <dbReference type="Proteomes" id="UP000092460"/>
    </source>
</evidence>
<dbReference type="Proteomes" id="UP000092460">
    <property type="component" value="Unassembled WGS sequence"/>
</dbReference>
<protein>
    <submittedName>
        <fullName evidence="1">Uncharacterized protein</fullName>
    </submittedName>
</protein>
<organism evidence="1 2">
    <name type="scientific">Glossina palpalis gambiensis</name>
    <dbReference type="NCBI Taxonomy" id="67801"/>
    <lineage>
        <taxon>Eukaryota</taxon>
        <taxon>Metazoa</taxon>
        <taxon>Ecdysozoa</taxon>
        <taxon>Arthropoda</taxon>
        <taxon>Hexapoda</taxon>
        <taxon>Insecta</taxon>
        <taxon>Pterygota</taxon>
        <taxon>Neoptera</taxon>
        <taxon>Endopterygota</taxon>
        <taxon>Diptera</taxon>
        <taxon>Brachycera</taxon>
        <taxon>Muscomorpha</taxon>
        <taxon>Hippoboscoidea</taxon>
        <taxon>Glossinidae</taxon>
        <taxon>Glossina</taxon>
    </lineage>
</organism>
<evidence type="ECO:0000313" key="1">
    <source>
        <dbReference type="EnsemblMetazoa" id="GPPI012386-PA"/>
    </source>
</evidence>
<keyword evidence="2" id="KW-1185">Reference proteome</keyword>
<sequence>MELKTMLSGKSPISSNAFFFCKIAKENSRGDEVVITSKVEKPHKLSLPLNITLTRKTRISSEITERNVHIILCYFALEWQFVDVVVAAEEDKMSNTSFADSTDDLHMRTAGIAVDVLDMGTVVVLHFEQSRERFFHLATDLTCLDMPDAKDQKIPQVPSKCNIDHHNEGKANDKLTYKGDPASINYSSDLQCPTIAKLKCNYILQHLFSIVENVVGATTSLGVIEGLAISKYDKELERRLMCHGKYILYIKKVVGGKKIKSTQTIFYHILQAIPSNVGDLVNTTRWIINVIKMILVTNVLLIMETT</sequence>
<dbReference type="EnsemblMetazoa" id="GPPI012386-RA">
    <property type="protein sequence ID" value="GPPI012386-PA"/>
    <property type="gene ID" value="GPPI012386"/>
</dbReference>
<accession>A0A1B0AXW5</accession>
<dbReference type="EMBL" id="JXJN01005442">
    <property type="status" value="NOT_ANNOTATED_CDS"/>
    <property type="molecule type" value="Genomic_DNA"/>
</dbReference>
<dbReference type="AlphaFoldDB" id="A0A1B0AXW5"/>
<reference evidence="1" key="2">
    <citation type="submission" date="2020-05" db="UniProtKB">
        <authorList>
            <consortium name="EnsemblMetazoa"/>
        </authorList>
    </citation>
    <scope>IDENTIFICATION</scope>
    <source>
        <strain evidence="1">IAEA</strain>
    </source>
</reference>
<reference evidence="2" key="1">
    <citation type="submission" date="2015-01" db="EMBL/GenBank/DDBJ databases">
        <authorList>
            <person name="Aksoy S."/>
            <person name="Warren W."/>
            <person name="Wilson R.K."/>
        </authorList>
    </citation>
    <scope>NUCLEOTIDE SEQUENCE [LARGE SCALE GENOMIC DNA]</scope>
    <source>
        <strain evidence="2">IAEA</strain>
    </source>
</reference>